<feature type="compositionally biased region" description="Low complexity" evidence="3">
    <location>
        <begin position="455"/>
        <end position="468"/>
    </location>
</feature>
<dbReference type="InterPro" id="IPR000801">
    <property type="entry name" value="Esterase-like"/>
</dbReference>
<keyword evidence="2" id="KW-0964">Secreted</keyword>
<protein>
    <recommendedName>
        <fullName evidence="7">Esterase family protein</fullName>
    </recommendedName>
</protein>
<dbReference type="PANTHER" id="PTHR48098:SF1">
    <property type="entry name" value="DIACYLGLYCEROL ACYLTRANSFERASE_MYCOLYLTRANSFERASE AG85A"/>
    <property type="match status" value="1"/>
</dbReference>
<keyword evidence="4" id="KW-0812">Transmembrane</keyword>
<dbReference type="GO" id="GO:0016747">
    <property type="term" value="F:acyltransferase activity, transferring groups other than amino-acyl groups"/>
    <property type="evidence" value="ECO:0007669"/>
    <property type="project" value="TreeGrafter"/>
</dbReference>
<keyword evidence="4" id="KW-1133">Transmembrane helix</keyword>
<evidence type="ECO:0000256" key="3">
    <source>
        <dbReference type="SAM" id="MobiDB-lite"/>
    </source>
</evidence>
<evidence type="ECO:0000256" key="4">
    <source>
        <dbReference type="SAM" id="Phobius"/>
    </source>
</evidence>
<dbReference type="STRING" id="243061.AWC25_08745"/>
<dbReference type="InterPro" id="IPR050583">
    <property type="entry name" value="Mycobacterial_A85_antigen"/>
</dbReference>
<evidence type="ECO:0000313" key="5">
    <source>
        <dbReference type="EMBL" id="ODR01150.1"/>
    </source>
</evidence>
<proteinExistence type="predicted"/>
<dbReference type="Pfam" id="PF00756">
    <property type="entry name" value="Esterase"/>
    <property type="match status" value="1"/>
</dbReference>
<evidence type="ECO:0000256" key="1">
    <source>
        <dbReference type="ARBA" id="ARBA00004613"/>
    </source>
</evidence>
<name>A0A1E3SG95_9MYCO</name>
<feature type="transmembrane region" description="Helical" evidence="4">
    <location>
        <begin position="30"/>
        <end position="51"/>
    </location>
</feature>
<keyword evidence="4" id="KW-0472">Membrane</keyword>
<sequence>MHGWVPITVQVLAAVALAFGVGWRSRRWWTVVLPIAAAAGAITAYVTHWYIVDRGLSEDPAPAALWLWIALGGAAAAMLCLSWRGSRTRRRGTTLASVPLCLLSAALVLNLWVGYFPTVQSAWSQLTSGPLPDQADRAAVTAMAAKGNPPPHGSVVAVTIPSTASHFKHRDELVYLPPAWFAWGHHPLAGDRPPPPLPTVMMIGGQFNTPADWTRAGNAITTIDDFAAAHHGQAPVLVFVDSGGAFNNDTECVNGVRGNAADHLTKDVVPYMISNFGVNPDRSGWGVLGWSMGGTCAIDLTVMHPDLFSAFVDVAGDFFPNAGNKAQTISRLFGGSADAWASFDPTTVINRHGQYRDVSGWFAISSDGATAAHREPIVDTADMRQAGRDAAANPGNQTAAAYSLCALGRANGIDCAVLPQPGKHDWPFADRAFAAALPWLAGQLGTPGVPRTPLPGSSPADASSGAKAVVPAQHSNTAPK</sequence>
<dbReference type="PANTHER" id="PTHR48098">
    <property type="entry name" value="ENTEROCHELIN ESTERASE-RELATED"/>
    <property type="match status" value="1"/>
</dbReference>
<dbReference type="InterPro" id="IPR029058">
    <property type="entry name" value="AB_hydrolase_fold"/>
</dbReference>
<dbReference type="SUPFAM" id="SSF53474">
    <property type="entry name" value="alpha/beta-Hydrolases"/>
    <property type="match status" value="1"/>
</dbReference>
<organism evidence="5 6">
    <name type="scientific">Mycobacterium sherrisii</name>
    <dbReference type="NCBI Taxonomy" id="243061"/>
    <lineage>
        <taxon>Bacteria</taxon>
        <taxon>Bacillati</taxon>
        <taxon>Actinomycetota</taxon>
        <taxon>Actinomycetes</taxon>
        <taxon>Mycobacteriales</taxon>
        <taxon>Mycobacteriaceae</taxon>
        <taxon>Mycobacterium</taxon>
        <taxon>Mycobacterium simiae complex</taxon>
    </lineage>
</organism>
<keyword evidence="6" id="KW-1185">Reference proteome</keyword>
<comment type="subcellular location">
    <subcellularLocation>
        <location evidence="1">Secreted</location>
    </subcellularLocation>
</comment>
<feature type="transmembrane region" description="Helical" evidence="4">
    <location>
        <begin position="95"/>
        <end position="115"/>
    </location>
</feature>
<dbReference type="Gene3D" id="3.40.50.1820">
    <property type="entry name" value="alpha/beta hydrolase"/>
    <property type="match status" value="1"/>
</dbReference>
<evidence type="ECO:0000313" key="6">
    <source>
        <dbReference type="Proteomes" id="UP000094224"/>
    </source>
</evidence>
<dbReference type="GO" id="GO:0005576">
    <property type="term" value="C:extracellular region"/>
    <property type="evidence" value="ECO:0007669"/>
    <property type="project" value="UniProtKB-SubCell"/>
</dbReference>
<evidence type="ECO:0008006" key="7">
    <source>
        <dbReference type="Google" id="ProtNLM"/>
    </source>
</evidence>
<feature type="transmembrane region" description="Helical" evidence="4">
    <location>
        <begin position="6"/>
        <end position="23"/>
    </location>
</feature>
<feature type="region of interest" description="Disordered" evidence="3">
    <location>
        <begin position="448"/>
        <end position="480"/>
    </location>
</feature>
<evidence type="ECO:0000256" key="2">
    <source>
        <dbReference type="ARBA" id="ARBA00022525"/>
    </source>
</evidence>
<dbReference type="Proteomes" id="UP000094224">
    <property type="component" value="Unassembled WGS sequence"/>
</dbReference>
<dbReference type="AlphaFoldDB" id="A0A1E3SG95"/>
<gene>
    <name evidence="5" type="ORF">BHQ21_23780</name>
</gene>
<comment type="caution">
    <text evidence="5">The sequence shown here is derived from an EMBL/GenBank/DDBJ whole genome shotgun (WGS) entry which is preliminary data.</text>
</comment>
<accession>A0A1E3SG95</accession>
<dbReference type="EMBL" id="MIHC01000060">
    <property type="protein sequence ID" value="ODR01150.1"/>
    <property type="molecule type" value="Genomic_DNA"/>
</dbReference>
<feature type="transmembrane region" description="Helical" evidence="4">
    <location>
        <begin position="63"/>
        <end position="83"/>
    </location>
</feature>
<reference evidence="6" key="1">
    <citation type="submission" date="2016-09" db="EMBL/GenBank/DDBJ databases">
        <authorList>
            <person name="Greninger A.L."/>
            <person name="Jerome K.R."/>
            <person name="Mcnair B."/>
            <person name="Wallis C."/>
            <person name="Fang F."/>
        </authorList>
    </citation>
    <scope>NUCLEOTIDE SEQUENCE [LARGE SCALE GENOMIC DNA]</scope>
    <source>
        <strain evidence="6">BC1_M4</strain>
    </source>
</reference>